<dbReference type="PANTHER" id="PTHR12153:SF15">
    <property type="entry name" value="PROTEIN ADENYLYLTRANSFERASE SELO, MITOCHONDRIAL"/>
    <property type="match status" value="1"/>
</dbReference>
<comment type="similarity">
    <text evidence="2">Belongs to the SELO family.</text>
</comment>
<evidence type="ECO:0000256" key="9">
    <source>
        <dbReference type="ARBA" id="ARBA00031547"/>
    </source>
</evidence>
<comment type="cofactor">
    <cofactor evidence="1">
        <name>Mg(2+)</name>
        <dbReference type="ChEBI" id="CHEBI:18420"/>
    </cofactor>
</comment>
<accession>A0AAW0NFY0</accession>
<keyword evidence="8" id="KW-0460">Magnesium</keyword>
<dbReference type="GO" id="GO:0046872">
    <property type="term" value="F:metal ion binding"/>
    <property type="evidence" value="ECO:0007669"/>
    <property type="project" value="UniProtKB-KW"/>
</dbReference>
<evidence type="ECO:0000256" key="3">
    <source>
        <dbReference type="ARBA" id="ARBA00022679"/>
    </source>
</evidence>
<name>A0AAW0NFY0_9GOBI</name>
<evidence type="ECO:0000256" key="6">
    <source>
        <dbReference type="ARBA" id="ARBA00022741"/>
    </source>
</evidence>
<evidence type="ECO:0000256" key="8">
    <source>
        <dbReference type="ARBA" id="ARBA00022842"/>
    </source>
</evidence>
<reference evidence="11" key="1">
    <citation type="submission" date="2024-04" db="EMBL/GenBank/DDBJ databases">
        <title>Salinicola lusitanus LLJ914,a marine bacterium isolated from the Okinawa Trough.</title>
        <authorList>
            <person name="Li J."/>
        </authorList>
    </citation>
    <scope>NUCLEOTIDE SEQUENCE [LARGE SCALE GENOMIC DNA]</scope>
</reference>
<evidence type="ECO:0000256" key="2">
    <source>
        <dbReference type="ARBA" id="ARBA00009747"/>
    </source>
</evidence>
<keyword evidence="5" id="KW-0479">Metal-binding</keyword>
<proteinExistence type="inferred from homology"/>
<dbReference type="AlphaFoldDB" id="A0AAW0NFY0"/>
<dbReference type="Proteomes" id="UP001460270">
    <property type="component" value="Unassembled WGS sequence"/>
</dbReference>
<keyword evidence="11" id="KW-1185">Reference proteome</keyword>
<dbReference type="PANTHER" id="PTHR12153">
    <property type="entry name" value="SELENOPROTEIN O"/>
    <property type="match status" value="1"/>
</dbReference>
<dbReference type="GO" id="GO:0005524">
    <property type="term" value="F:ATP binding"/>
    <property type="evidence" value="ECO:0007669"/>
    <property type="project" value="UniProtKB-KW"/>
</dbReference>
<organism evidence="10 11">
    <name type="scientific">Mugilogobius chulae</name>
    <name type="common">yellowstripe goby</name>
    <dbReference type="NCBI Taxonomy" id="88201"/>
    <lineage>
        <taxon>Eukaryota</taxon>
        <taxon>Metazoa</taxon>
        <taxon>Chordata</taxon>
        <taxon>Craniata</taxon>
        <taxon>Vertebrata</taxon>
        <taxon>Euteleostomi</taxon>
        <taxon>Actinopterygii</taxon>
        <taxon>Neopterygii</taxon>
        <taxon>Teleostei</taxon>
        <taxon>Neoteleostei</taxon>
        <taxon>Acanthomorphata</taxon>
        <taxon>Gobiaria</taxon>
        <taxon>Gobiiformes</taxon>
        <taxon>Gobioidei</taxon>
        <taxon>Gobiidae</taxon>
        <taxon>Gobionellinae</taxon>
        <taxon>Mugilogobius</taxon>
    </lineage>
</organism>
<dbReference type="EMBL" id="JBBPFD010000017">
    <property type="protein sequence ID" value="KAK7891675.1"/>
    <property type="molecule type" value="Genomic_DNA"/>
</dbReference>
<evidence type="ECO:0000256" key="7">
    <source>
        <dbReference type="ARBA" id="ARBA00022840"/>
    </source>
</evidence>
<sequence length="371" mass="41485">MSEMIGEFPALHQTIVAERDIYLTHTLRQATRCVEAPPHGQKVPGVVVGVVGMGHVPGIEKNWEKELNISEIMSVAPPSRFGWVLKTVFKGVLMGIVGRFCVGMEENTMGLALSQSPLEQLPFDNQALKKLPLDPAKTRALSLLGVGGDEVLNDPQGPEYLSGSKVMPGSEPAAHCYCGHQFGHLLFGEVKVPPEQNPELLVENPSGRWEIQVKGAGLTPYSRQADGRKVLRSSIREFLCSEAMFFLGVPTTRAGSVVTSDSMVLRDIYYRGRPRHERCSVVLRIAPTFLRFGSFEIFKQVDEFTGRRGPSYGLDEIRGQMMDYVIEMFYPEIQKNFSDRVERNVAFFREVVLRTARLVAQWQCVGFAMEF</sequence>
<gene>
    <name evidence="10" type="ORF">WMY93_023638</name>
</gene>
<keyword evidence="6" id="KW-0547">Nucleotide-binding</keyword>
<keyword evidence="4" id="KW-0548">Nucleotidyltransferase</keyword>
<dbReference type="GO" id="GO:0016779">
    <property type="term" value="F:nucleotidyltransferase activity"/>
    <property type="evidence" value="ECO:0007669"/>
    <property type="project" value="UniProtKB-KW"/>
</dbReference>
<dbReference type="Pfam" id="PF02696">
    <property type="entry name" value="SelO"/>
    <property type="match status" value="1"/>
</dbReference>
<dbReference type="InterPro" id="IPR003846">
    <property type="entry name" value="SelO"/>
</dbReference>
<keyword evidence="3" id="KW-0808">Transferase</keyword>
<evidence type="ECO:0000256" key="1">
    <source>
        <dbReference type="ARBA" id="ARBA00001946"/>
    </source>
</evidence>
<evidence type="ECO:0000313" key="11">
    <source>
        <dbReference type="Proteomes" id="UP001460270"/>
    </source>
</evidence>
<evidence type="ECO:0000256" key="4">
    <source>
        <dbReference type="ARBA" id="ARBA00022695"/>
    </source>
</evidence>
<keyword evidence="7" id="KW-0067">ATP-binding</keyword>
<comment type="caution">
    <text evidence="10">The sequence shown here is derived from an EMBL/GenBank/DDBJ whole genome shotgun (WGS) entry which is preliminary data.</text>
</comment>
<evidence type="ECO:0000313" key="10">
    <source>
        <dbReference type="EMBL" id="KAK7891675.1"/>
    </source>
</evidence>
<evidence type="ECO:0000256" key="5">
    <source>
        <dbReference type="ARBA" id="ARBA00022723"/>
    </source>
</evidence>
<protein>
    <recommendedName>
        <fullName evidence="9">Selenoprotein O</fullName>
    </recommendedName>
</protein>